<evidence type="ECO:0000256" key="7">
    <source>
        <dbReference type="SAM" id="MobiDB-lite"/>
    </source>
</evidence>
<keyword evidence="9" id="KW-1185">Reference proteome</keyword>
<evidence type="ECO:0000256" key="2">
    <source>
        <dbReference type="ARBA" id="ARBA00022603"/>
    </source>
</evidence>
<feature type="compositionally biased region" description="Basic and acidic residues" evidence="7">
    <location>
        <begin position="180"/>
        <end position="193"/>
    </location>
</feature>
<dbReference type="InterPro" id="IPR018117">
    <property type="entry name" value="C5_DNA_meth_AS"/>
</dbReference>
<feature type="region of interest" description="Disordered" evidence="7">
    <location>
        <begin position="161"/>
        <end position="219"/>
    </location>
</feature>
<keyword evidence="2 6" id="KW-0489">Methyltransferase</keyword>
<keyword evidence="4 6" id="KW-0949">S-adenosyl-L-methionine</keyword>
<dbReference type="GO" id="GO:0003886">
    <property type="term" value="F:DNA (cytosine-5-)-methyltransferase activity"/>
    <property type="evidence" value="ECO:0007669"/>
    <property type="project" value="UniProtKB-EC"/>
</dbReference>
<dbReference type="NCBIfam" id="TIGR00675">
    <property type="entry name" value="dcm"/>
    <property type="match status" value="1"/>
</dbReference>
<evidence type="ECO:0000256" key="4">
    <source>
        <dbReference type="ARBA" id="ARBA00022691"/>
    </source>
</evidence>
<dbReference type="InterPro" id="IPR050750">
    <property type="entry name" value="C5-MTase"/>
</dbReference>
<organism evidence="8 9">
    <name type="scientific">Nonomuraea mangrovi</name>
    <dbReference type="NCBI Taxonomy" id="2316207"/>
    <lineage>
        <taxon>Bacteria</taxon>
        <taxon>Bacillati</taxon>
        <taxon>Actinomycetota</taxon>
        <taxon>Actinomycetes</taxon>
        <taxon>Streptosporangiales</taxon>
        <taxon>Streptosporangiaceae</taxon>
        <taxon>Nonomuraea</taxon>
    </lineage>
</organism>
<evidence type="ECO:0000256" key="6">
    <source>
        <dbReference type="PROSITE-ProRule" id="PRU01016"/>
    </source>
</evidence>
<keyword evidence="3 6" id="KW-0808">Transferase</keyword>
<name>A0ABW4T1C3_9ACTN</name>
<protein>
    <recommendedName>
        <fullName evidence="1">DNA (cytosine-5-)-methyltransferase</fullName>
        <ecNumber evidence="1">2.1.1.37</ecNumber>
    </recommendedName>
</protein>
<comment type="caution">
    <text evidence="8">The sequence shown here is derived from an EMBL/GenBank/DDBJ whole genome shotgun (WGS) entry which is preliminary data.</text>
</comment>
<evidence type="ECO:0000313" key="9">
    <source>
        <dbReference type="Proteomes" id="UP001597368"/>
    </source>
</evidence>
<dbReference type="Gene3D" id="3.40.50.150">
    <property type="entry name" value="Vaccinia Virus protein VP39"/>
    <property type="match status" value="1"/>
</dbReference>
<evidence type="ECO:0000256" key="1">
    <source>
        <dbReference type="ARBA" id="ARBA00011975"/>
    </source>
</evidence>
<reference evidence="9" key="1">
    <citation type="journal article" date="2019" name="Int. J. Syst. Evol. Microbiol.">
        <title>The Global Catalogue of Microorganisms (GCM) 10K type strain sequencing project: providing services to taxonomists for standard genome sequencing and annotation.</title>
        <authorList>
            <consortium name="The Broad Institute Genomics Platform"/>
            <consortium name="The Broad Institute Genome Sequencing Center for Infectious Disease"/>
            <person name="Wu L."/>
            <person name="Ma J."/>
        </authorList>
    </citation>
    <scope>NUCLEOTIDE SEQUENCE [LARGE SCALE GENOMIC DNA]</scope>
    <source>
        <strain evidence="9">ICMP 6774ER</strain>
    </source>
</reference>
<dbReference type="EMBL" id="JBHUFV010000039">
    <property type="protein sequence ID" value="MFD1935137.1"/>
    <property type="molecule type" value="Genomic_DNA"/>
</dbReference>
<accession>A0ABW4T1C3</accession>
<sequence length="306" mass="32656">MCTGFGGLDLAVMGVYGARLAWCADNDPHAAEILDARFPTVPNLGDLTTVDWSAIPRVDIVTAGFPCTDISYAGRGAGLTKETRSGLWFTIADALRVLRPGLVILENVAALRRRGLDRVLGDLAALGYNTAWTCLRASDVGAPHRRERLFILAVAAADPRSVQSQRRGTPGVLAGPAHPAEARPGHAVGDRDQTPPAHPESLGREQGLSDAARHRDQDWGPYEPALRRWEAILGRLAPNPTELGTRGQPRLAAIFVEWLLGLPEGHVTAVPGLSRTAQLKVLGNGVVPQQAALALRILTDRLGGES</sequence>
<comment type="similarity">
    <text evidence="6">Belongs to the class I-like SAM-binding methyltransferase superfamily. C5-methyltransferase family.</text>
</comment>
<dbReference type="GO" id="GO:0032259">
    <property type="term" value="P:methylation"/>
    <property type="evidence" value="ECO:0007669"/>
    <property type="project" value="UniProtKB-KW"/>
</dbReference>
<dbReference type="PROSITE" id="PS51679">
    <property type="entry name" value="SAM_MT_C5"/>
    <property type="match status" value="1"/>
</dbReference>
<dbReference type="Pfam" id="PF00145">
    <property type="entry name" value="DNA_methylase"/>
    <property type="match status" value="1"/>
</dbReference>
<dbReference type="InterPro" id="IPR029063">
    <property type="entry name" value="SAM-dependent_MTases_sf"/>
</dbReference>
<dbReference type="PROSITE" id="PS00094">
    <property type="entry name" value="C5_MTASE_1"/>
    <property type="match status" value="1"/>
</dbReference>
<dbReference type="InterPro" id="IPR001525">
    <property type="entry name" value="C5_MeTfrase"/>
</dbReference>
<dbReference type="SUPFAM" id="SSF53335">
    <property type="entry name" value="S-adenosyl-L-methionine-dependent methyltransferases"/>
    <property type="match status" value="1"/>
</dbReference>
<dbReference type="EC" id="2.1.1.37" evidence="1"/>
<dbReference type="PANTHER" id="PTHR46098">
    <property type="entry name" value="TRNA (CYTOSINE(38)-C(5))-METHYLTRANSFERASE"/>
    <property type="match status" value="1"/>
</dbReference>
<dbReference type="RefSeq" id="WP_379575256.1">
    <property type="nucleotide sequence ID" value="NZ_JBHUFV010000039.1"/>
</dbReference>
<evidence type="ECO:0000256" key="3">
    <source>
        <dbReference type="ARBA" id="ARBA00022679"/>
    </source>
</evidence>
<dbReference type="Proteomes" id="UP001597368">
    <property type="component" value="Unassembled WGS sequence"/>
</dbReference>
<dbReference type="PANTHER" id="PTHR46098:SF1">
    <property type="entry name" value="TRNA (CYTOSINE(38)-C(5))-METHYLTRANSFERASE"/>
    <property type="match status" value="1"/>
</dbReference>
<evidence type="ECO:0000313" key="8">
    <source>
        <dbReference type="EMBL" id="MFD1935137.1"/>
    </source>
</evidence>
<evidence type="ECO:0000256" key="5">
    <source>
        <dbReference type="ARBA" id="ARBA00022747"/>
    </source>
</evidence>
<gene>
    <name evidence="8" type="ORF">ACFSKW_27045</name>
</gene>
<feature type="active site" evidence="6">
    <location>
        <position position="67"/>
    </location>
</feature>
<keyword evidence="5" id="KW-0680">Restriction system</keyword>
<proteinExistence type="inferred from homology"/>